<keyword evidence="4 8" id="KW-0808">Transferase</keyword>
<dbReference type="Proteomes" id="UP000650833">
    <property type="component" value="Unassembled WGS sequence"/>
</dbReference>
<dbReference type="InterPro" id="IPR043001">
    <property type="entry name" value="IP5_2-K_N_lobe"/>
</dbReference>
<evidence type="ECO:0000256" key="1">
    <source>
        <dbReference type="ARBA" id="ARBA00001774"/>
    </source>
</evidence>
<sequence>MGCTSLNKAIQAYDWTYVGEGNQNLVVRYTGSDESFVGKVLRVLKSNCKNQHVDKQTLLSKKDFVDRIIRPLLGEEYVLSLQPISTSEIFLHQLATIIQPARPLARLGTEIITNAPISFIMADLTQMWPNSPTLTFELKPKWGFKPSSTAVHKIKTQYCRYCMHSHFRKTKLNGYCPLDLYSDTSSLLCNAVDILLKKAPLEKTLRVFINGKFTSLNNADPDTEYKSVLQIDSQDELLPRILEAILIQDPILRKLKTLQADFDELDVEKIMPLYQQLGNIDTDNDLFAKVVDKYKKQQQGSNAPKTDLQRMLEYVLSMTFKDCSLMINVIPKRNKTLNHKFIALRNGLIFYYDIKVIDTDLKKVDKIPYWYELDQIIVKHAIETCFTKERAC</sequence>
<gene>
    <name evidence="9" type="ORF">INT46_000411</name>
</gene>
<dbReference type="AlphaFoldDB" id="A0A8H7V9I2"/>
<dbReference type="GO" id="GO:0035299">
    <property type="term" value="F:inositol-1,3,4,5,6-pentakisphosphate 2-kinase activity"/>
    <property type="evidence" value="ECO:0007669"/>
    <property type="project" value="UniProtKB-EC"/>
</dbReference>
<comment type="caution">
    <text evidence="9">The sequence shown here is derived from an EMBL/GenBank/DDBJ whole genome shotgun (WGS) entry which is preliminary data.</text>
</comment>
<comment type="function">
    <text evidence="8">Phosphorylates Ins(1,3,4,5,6)P5 at position 2 to form Ins(1,2,3,4,5,6)P6 (InsP6 or phytate).</text>
</comment>
<dbReference type="EMBL" id="JAEPRC010000052">
    <property type="protein sequence ID" value="KAG2212210.1"/>
    <property type="molecule type" value="Genomic_DNA"/>
</dbReference>
<dbReference type="EC" id="2.7.1.158" evidence="2 8"/>
<proteinExistence type="predicted"/>
<evidence type="ECO:0000313" key="9">
    <source>
        <dbReference type="EMBL" id="KAG2212210.1"/>
    </source>
</evidence>
<evidence type="ECO:0000313" key="10">
    <source>
        <dbReference type="Proteomes" id="UP000650833"/>
    </source>
</evidence>
<keyword evidence="7 8" id="KW-0067">ATP-binding</keyword>
<keyword evidence="5 8" id="KW-0547">Nucleotide-binding</keyword>
<organism evidence="9 10">
    <name type="scientific">Mucor plumbeus</name>
    <dbReference type="NCBI Taxonomy" id="97098"/>
    <lineage>
        <taxon>Eukaryota</taxon>
        <taxon>Fungi</taxon>
        <taxon>Fungi incertae sedis</taxon>
        <taxon>Mucoromycota</taxon>
        <taxon>Mucoromycotina</taxon>
        <taxon>Mucoromycetes</taxon>
        <taxon>Mucorales</taxon>
        <taxon>Mucorineae</taxon>
        <taxon>Mucoraceae</taxon>
        <taxon>Mucor</taxon>
    </lineage>
</organism>
<evidence type="ECO:0000256" key="2">
    <source>
        <dbReference type="ARBA" id="ARBA00012023"/>
    </source>
</evidence>
<evidence type="ECO:0000256" key="5">
    <source>
        <dbReference type="ARBA" id="ARBA00022741"/>
    </source>
</evidence>
<evidence type="ECO:0000256" key="4">
    <source>
        <dbReference type="ARBA" id="ARBA00022679"/>
    </source>
</evidence>
<evidence type="ECO:0000256" key="3">
    <source>
        <dbReference type="ARBA" id="ARBA00014846"/>
    </source>
</evidence>
<dbReference type="InterPro" id="IPR009286">
    <property type="entry name" value="Ins_P5_2-kin"/>
</dbReference>
<reference evidence="9" key="1">
    <citation type="submission" date="2020-12" db="EMBL/GenBank/DDBJ databases">
        <title>Metabolic potential, ecology and presence of endohyphal bacteria is reflected in genomic diversity of Mucoromycotina.</title>
        <authorList>
            <person name="Muszewska A."/>
            <person name="Okrasinska A."/>
            <person name="Steczkiewicz K."/>
            <person name="Drgas O."/>
            <person name="Orlowska M."/>
            <person name="Perlinska-Lenart U."/>
            <person name="Aleksandrzak-Piekarczyk T."/>
            <person name="Szatraj K."/>
            <person name="Zielenkiewicz U."/>
            <person name="Pilsyk S."/>
            <person name="Malc E."/>
            <person name="Mieczkowski P."/>
            <person name="Kruszewska J.S."/>
            <person name="Biernat P."/>
            <person name="Pawlowska J."/>
        </authorList>
    </citation>
    <scope>NUCLEOTIDE SEQUENCE</scope>
    <source>
        <strain evidence="9">CBS 226.32</strain>
    </source>
</reference>
<accession>A0A8H7V9I2</accession>
<name>A0A8H7V9I2_9FUNG</name>
<comment type="domain">
    <text evidence="8">The EXKPK motif is conserved in inositol-pentakisphosphate 2-kinases of both family 1 and 2.</text>
</comment>
<evidence type="ECO:0000256" key="7">
    <source>
        <dbReference type="ARBA" id="ARBA00022840"/>
    </source>
</evidence>
<dbReference type="PANTHER" id="PTHR14456">
    <property type="entry name" value="INOSITOL POLYPHOSPHATE KINASE 1"/>
    <property type="match status" value="1"/>
</dbReference>
<dbReference type="GO" id="GO:0005634">
    <property type="term" value="C:nucleus"/>
    <property type="evidence" value="ECO:0007669"/>
    <property type="project" value="TreeGrafter"/>
</dbReference>
<comment type="catalytic activity">
    <reaction evidence="1 8">
        <text>1D-myo-inositol 1,3,4,5,6-pentakisphosphate + ATP = 1D-myo-inositol hexakisphosphate + ADP + H(+)</text>
        <dbReference type="Rhea" id="RHEA:20313"/>
        <dbReference type="ChEBI" id="CHEBI:15378"/>
        <dbReference type="ChEBI" id="CHEBI:30616"/>
        <dbReference type="ChEBI" id="CHEBI:57733"/>
        <dbReference type="ChEBI" id="CHEBI:58130"/>
        <dbReference type="ChEBI" id="CHEBI:456216"/>
        <dbReference type="EC" id="2.7.1.158"/>
    </reaction>
</comment>
<protein>
    <recommendedName>
        <fullName evidence="3 8">Inositol-pentakisphosphate 2-kinase</fullName>
        <ecNumber evidence="2 8">2.7.1.158</ecNumber>
    </recommendedName>
</protein>
<dbReference type="Gene3D" id="3.30.200.110">
    <property type="entry name" value="Inositol-pentakisphosphate 2-kinase, N-lobe"/>
    <property type="match status" value="1"/>
</dbReference>
<keyword evidence="6 8" id="KW-0418">Kinase</keyword>
<dbReference type="OrthoDB" id="272370at2759"/>
<dbReference type="Pfam" id="PF06090">
    <property type="entry name" value="Ins_P5_2-kin"/>
    <property type="match status" value="1"/>
</dbReference>
<evidence type="ECO:0000256" key="8">
    <source>
        <dbReference type="RuleBase" id="RU364126"/>
    </source>
</evidence>
<keyword evidence="10" id="KW-1185">Reference proteome</keyword>
<evidence type="ECO:0000256" key="6">
    <source>
        <dbReference type="ARBA" id="ARBA00022777"/>
    </source>
</evidence>
<dbReference type="PANTHER" id="PTHR14456:SF2">
    <property type="entry name" value="INOSITOL-PENTAKISPHOSPHATE 2-KINASE"/>
    <property type="match status" value="1"/>
</dbReference>
<dbReference type="GO" id="GO:0005524">
    <property type="term" value="F:ATP binding"/>
    <property type="evidence" value="ECO:0007669"/>
    <property type="project" value="UniProtKB-KW"/>
</dbReference>
<dbReference type="GO" id="GO:0032958">
    <property type="term" value="P:inositol phosphate biosynthetic process"/>
    <property type="evidence" value="ECO:0007669"/>
    <property type="project" value="TreeGrafter"/>
</dbReference>